<evidence type="ECO:0000313" key="5">
    <source>
        <dbReference type="EMBL" id="SDS60953.1"/>
    </source>
</evidence>
<keyword evidence="2" id="KW-0472">Membrane</keyword>
<dbReference type="SMART" id="SM00978">
    <property type="entry name" value="Tim44"/>
    <property type="match status" value="1"/>
</dbReference>
<dbReference type="SUPFAM" id="SSF54427">
    <property type="entry name" value="NTF2-like"/>
    <property type="match status" value="1"/>
</dbReference>
<evidence type="ECO:0000259" key="4">
    <source>
        <dbReference type="SMART" id="SM00978"/>
    </source>
</evidence>
<feature type="transmembrane region" description="Helical" evidence="2">
    <location>
        <begin position="47"/>
        <end position="76"/>
    </location>
</feature>
<feature type="compositionally biased region" description="Basic and acidic residues" evidence="1">
    <location>
        <begin position="93"/>
        <end position="104"/>
    </location>
</feature>
<keyword evidence="6" id="KW-1185">Reference proteome</keyword>
<dbReference type="Pfam" id="PF04280">
    <property type="entry name" value="Tim44"/>
    <property type="match status" value="1"/>
</dbReference>
<keyword evidence="2" id="KW-1133">Transmembrane helix</keyword>
<name>A0A1H1TL27_9ACTN</name>
<sequence>MAASSVLALAAATVLMTTTTASARGGGGGSGFGGGGTRFGGGGGTRFGGGGGFFFLGGNGVGLLVLLALVVAYVLIRNWSQSRHDKRTSNTTTDRRAHRADGQAEERAAAVEAQVDVLADTDVSFDPGALRSRATQLYVTAQRAWTAGDLATLERILAPVVYGKWAEQLSGYAARGQSTVVEVLEGPDVQIVNVANRPGETEDTVTFRIVATLRDHVVDRRTGEVLTRKDRSTRPIEYWTLRKDGSGGWIVAGIEQAEDGHHHLTDALETDAWNQKSVGRDAVLEVAERTSPVRTADVLGLTNVSWADDADHAAADLSLVDARFDRSVLEVGIARFLEEWAMNDGSLDFTAVRTAHRTVMRTATVRSIAVRDLVSQDPVEFRVAVEADGIYYEVDRWTEAVVAGDPRTQRSLELLFTMRLDDASRGWTVTAVEGVG</sequence>
<gene>
    <name evidence="5" type="ORF">SAMN04488570_2268</name>
</gene>
<dbReference type="Gene3D" id="3.10.450.240">
    <property type="match status" value="1"/>
</dbReference>
<dbReference type="RefSeq" id="WP_231916833.1">
    <property type="nucleotide sequence ID" value="NZ_LT629757.1"/>
</dbReference>
<dbReference type="InterPro" id="IPR007379">
    <property type="entry name" value="Tim44-like_dom"/>
</dbReference>
<evidence type="ECO:0000256" key="2">
    <source>
        <dbReference type="SAM" id="Phobius"/>
    </source>
</evidence>
<keyword evidence="2" id="KW-0812">Transmembrane</keyword>
<evidence type="ECO:0000313" key="6">
    <source>
        <dbReference type="Proteomes" id="UP000198859"/>
    </source>
</evidence>
<dbReference type="InterPro" id="IPR032710">
    <property type="entry name" value="NTF2-like_dom_sf"/>
</dbReference>
<feature type="chain" id="PRO_5009261326" evidence="3">
    <location>
        <begin position="24"/>
        <end position="436"/>
    </location>
</feature>
<dbReference type="PANTHER" id="PTHR41542:SF1">
    <property type="entry name" value="BLL5807 PROTEIN"/>
    <property type="match status" value="1"/>
</dbReference>
<dbReference type="Proteomes" id="UP000198859">
    <property type="component" value="Chromosome I"/>
</dbReference>
<feature type="region of interest" description="Disordered" evidence="1">
    <location>
        <begin position="84"/>
        <end position="104"/>
    </location>
</feature>
<feature type="signal peptide" evidence="3">
    <location>
        <begin position="1"/>
        <end position="23"/>
    </location>
</feature>
<organism evidence="5 6">
    <name type="scientific">Nocardioides scoriae</name>
    <dbReference type="NCBI Taxonomy" id="642780"/>
    <lineage>
        <taxon>Bacteria</taxon>
        <taxon>Bacillati</taxon>
        <taxon>Actinomycetota</taxon>
        <taxon>Actinomycetes</taxon>
        <taxon>Propionibacteriales</taxon>
        <taxon>Nocardioidaceae</taxon>
        <taxon>Nocardioides</taxon>
    </lineage>
</organism>
<protein>
    <submittedName>
        <fullName evidence="5">Predicted lipid-binding transport protein, Tim44 family</fullName>
    </submittedName>
</protein>
<dbReference type="AlphaFoldDB" id="A0A1H1TL27"/>
<dbReference type="EMBL" id="LT629757">
    <property type="protein sequence ID" value="SDS60953.1"/>
    <property type="molecule type" value="Genomic_DNA"/>
</dbReference>
<accession>A0A1H1TL27</accession>
<evidence type="ECO:0000256" key="3">
    <source>
        <dbReference type="SAM" id="SignalP"/>
    </source>
</evidence>
<dbReference type="STRING" id="642780.SAMN04488570_2268"/>
<proteinExistence type="predicted"/>
<reference evidence="6" key="1">
    <citation type="submission" date="2016-10" db="EMBL/GenBank/DDBJ databases">
        <authorList>
            <person name="Varghese N."/>
            <person name="Submissions S."/>
        </authorList>
    </citation>
    <scope>NUCLEOTIDE SEQUENCE [LARGE SCALE GENOMIC DNA]</scope>
    <source>
        <strain evidence="6">DSM 22127</strain>
    </source>
</reference>
<feature type="domain" description="Tim44-like" evidence="4">
    <location>
        <begin position="111"/>
        <end position="256"/>
    </location>
</feature>
<keyword evidence="3" id="KW-0732">Signal</keyword>
<dbReference type="PANTHER" id="PTHR41542">
    <property type="entry name" value="BLL5807 PROTEIN"/>
    <property type="match status" value="1"/>
</dbReference>
<evidence type="ECO:0000256" key="1">
    <source>
        <dbReference type="SAM" id="MobiDB-lite"/>
    </source>
</evidence>